<evidence type="ECO:0000259" key="1">
    <source>
        <dbReference type="PROSITE" id="PS51534"/>
    </source>
</evidence>
<dbReference type="InterPro" id="IPR013568">
    <property type="entry name" value="SEFIR_dom"/>
</dbReference>
<evidence type="ECO:0000313" key="3">
    <source>
        <dbReference type="Proteomes" id="UP000198520"/>
    </source>
</evidence>
<accession>A0A1I2FZC8</accession>
<dbReference type="EMBL" id="FONZ01000002">
    <property type="protein sequence ID" value="SFF09866.1"/>
    <property type="molecule type" value="Genomic_DNA"/>
</dbReference>
<dbReference type="Proteomes" id="UP000198520">
    <property type="component" value="Unassembled WGS sequence"/>
</dbReference>
<dbReference type="RefSeq" id="WP_177191307.1">
    <property type="nucleotide sequence ID" value="NZ_BNAN01000002.1"/>
</dbReference>
<gene>
    <name evidence="2" type="ORF">SAMN04488035_1580</name>
</gene>
<dbReference type="InterPro" id="IPR000157">
    <property type="entry name" value="TIR_dom"/>
</dbReference>
<sequence>MGSDLFISYAWTSDEHREWVRLLAAQLKALGFDVLIDADVDYGDDLNGFMRRVDDAKRVLLVVDRNYVERADTMPNSGVGKESRWISEVHGDREASWMSVLFVNNPDFTLPAWLGDKMPKGFNFNHSSNSLQEFPGAEQVEDLWRWIAGLPTNRDSATPIATLRERATRLEEQTLRTEPSQWRSPDLEGELRFAYADAPQRTFRWGFGDSEFAFSVSGHSNDSIYVLKDYGNAVGLVQGEMPDDADLARHLVPGRSVTPRVGQSVVLMNEHGRLALVEIVDVQRETTHIPYTAPHVTFRWRVIASS</sequence>
<dbReference type="PROSITE" id="PS51534">
    <property type="entry name" value="SEFIR"/>
    <property type="match status" value="1"/>
</dbReference>
<dbReference type="AlphaFoldDB" id="A0A1I2FZC8"/>
<reference evidence="3" key="1">
    <citation type="submission" date="2016-10" db="EMBL/GenBank/DDBJ databases">
        <authorList>
            <person name="Varghese N."/>
            <person name="Submissions S."/>
        </authorList>
    </citation>
    <scope>NUCLEOTIDE SEQUENCE [LARGE SCALE GENOMIC DNA]</scope>
    <source>
        <strain evidence="3">DSM 19083</strain>
    </source>
</reference>
<dbReference type="InterPro" id="IPR035897">
    <property type="entry name" value="Toll_tir_struct_dom_sf"/>
</dbReference>
<dbReference type="GO" id="GO:0007165">
    <property type="term" value="P:signal transduction"/>
    <property type="evidence" value="ECO:0007669"/>
    <property type="project" value="InterPro"/>
</dbReference>
<keyword evidence="3" id="KW-1185">Reference proteome</keyword>
<proteinExistence type="predicted"/>
<dbReference type="Pfam" id="PF13676">
    <property type="entry name" value="TIR_2"/>
    <property type="match status" value="1"/>
</dbReference>
<organism evidence="2 3">
    <name type="scientific">Flavimobilis marinus</name>
    <dbReference type="NCBI Taxonomy" id="285351"/>
    <lineage>
        <taxon>Bacteria</taxon>
        <taxon>Bacillati</taxon>
        <taxon>Actinomycetota</taxon>
        <taxon>Actinomycetes</taxon>
        <taxon>Micrococcales</taxon>
        <taxon>Jonesiaceae</taxon>
        <taxon>Flavimobilis</taxon>
    </lineage>
</organism>
<evidence type="ECO:0000313" key="2">
    <source>
        <dbReference type="EMBL" id="SFF09866.1"/>
    </source>
</evidence>
<dbReference type="Gene3D" id="3.40.50.10140">
    <property type="entry name" value="Toll/interleukin-1 receptor homology (TIR) domain"/>
    <property type="match status" value="1"/>
</dbReference>
<protein>
    <submittedName>
        <fullName evidence="2">TIR domain-containing protein</fullName>
    </submittedName>
</protein>
<feature type="domain" description="SEFIR" evidence="1">
    <location>
        <begin position="2"/>
        <end position="133"/>
    </location>
</feature>
<name>A0A1I2FZC8_9MICO</name>
<dbReference type="STRING" id="285351.SAMN04488035_1580"/>